<keyword evidence="1" id="KW-0812">Transmembrane</keyword>
<dbReference type="AlphaFoldDB" id="A0A2P5D6V3"/>
<protein>
    <submittedName>
        <fullName evidence="2">Uncharacterized protein</fullName>
    </submittedName>
</protein>
<keyword evidence="1" id="KW-0472">Membrane</keyword>
<evidence type="ECO:0000256" key="1">
    <source>
        <dbReference type="SAM" id="Phobius"/>
    </source>
</evidence>
<comment type="caution">
    <text evidence="2">The sequence shown here is derived from an EMBL/GenBank/DDBJ whole genome shotgun (WGS) entry which is preliminary data.</text>
</comment>
<dbReference type="EMBL" id="JXTB01000058">
    <property type="protein sequence ID" value="PON69032.1"/>
    <property type="molecule type" value="Genomic_DNA"/>
</dbReference>
<accession>A0A2P5D6V3</accession>
<name>A0A2P5D6V3_PARAD</name>
<gene>
    <name evidence="2" type="ORF">PanWU01x14_090570</name>
</gene>
<feature type="transmembrane region" description="Helical" evidence="1">
    <location>
        <begin position="110"/>
        <end position="131"/>
    </location>
</feature>
<evidence type="ECO:0000313" key="3">
    <source>
        <dbReference type="Proteomes" id="UP000237105"/>
    </source>
</evidence>
<organism evidence="2 3">
    <name type="scientific">Parasponia andersonii</name>
    <name type="common">Sponia andersonii</name>
    <dbReference type="NCBI Taxonomy" id="3476"/>
    <lineage>
        <taxon>Eukaryota</taxon>
        <taxon>Viridiplantae</taxon>
        <taxon>Streptophyta</taxon>
        <taxon>Embryophyta</taxon>
        <taxon>Tracheophyta</taxon>
        <taxon>Spermatophyta</taxon>
        <taxon>Magnoliopsida</taxon>
        <taxon>eudicotyledons</taxon>
        <taxon>Gunneridae</taxon>
        <taxon>Pentapetalae</taxon>
        <taxon>rosids</taxon>
        <taxon>fabids</taxon>
        <taxon>Rosales</taxon>
        <taxon>Cannabaceae</taxon>
        <taxon>Parasponia</taxon>
    </lineage>
</organism>
<keyword evidence="3" id="KW-1185">Reference proteome</keyword>
<dbReference type="Proteomes" id="UP000237105">
    <property type="component" value="Unassembled WGS sequence"/>
</dbReference>
<reference evidence="3" key="1">
    <citation type="submission" date="2016-06" db="EMBL/GenBank/DDBJ databases">
        <title>Parallel loss of symbiosis genes in relatives of nitrogen-fixing non-legume Parasponia.</title>
        <authorList>
            <person name="Van Velzen R."/>
            <person name="Holmer R."/>
            <person name="Bu F."/>
            <person name="Rutten L."/>
            <person name="Van Zeijl A."/>
            <person name="Liu W."/>
            <person name="Santuari L."/>
            <person name="Cao Q."/>
            <person name="Sharma T."/>
            <person name="Shen D."/>
            <person name="Roswanjaya Y."/>
            <person name="Wardhani T."/>
            <person name="Kalhor M.S."/>
            <person name="Jansen J."/>
            <person name="Van den Hoogen J."/>
            <person name="Gungor B."/>
            <person name="Hartog M."/>
            <person name="Hontelez J."/>
            <person name="Verver J."/>
            <person name="Yang W.-C."/>
            <person name="Schijlen E."/>
            <person name="Repin R."/>
            <person name="Schilthuizen M."/>
            <person name="Schranz E."/>
            <person name="Heidstra R."/>
            <person name="Miyata K."/>
            <person name="Fedorova E."/>
            <person name="Kohlen W."/>
            <person name="Bisseling T."/>
            <person name="Smit S."/>
            <person name="Geurts R."/>
        </authorList>
    </citation>
    <scope>NUCLEOTIDE SEQUENCE [LARGE SCALE GENOMIC DNA]</scope>
    <source>
        <strain evidence="3">cv. WU1-14</strain>
    </source>
</reference>
<sequence>SVLLLNLLVDGDQISNPRSSYICSCSWLIRRVGTKLYPTLENDQEHLLDPLEHRDVRWDCEIARNFFSPLFSALANFSLPPCVYACSTPSVTVQFFLSYILYIWDPKLLTLVQLGLGLFSNLGFGCIFINMSNS</sequence>
<proteinExistence type="predicted"/>
<feature type="non-terminal residue" evidence="2">
    <location>
        <position position="1"/>
    </location>
</feature>
<evidence type="ECO:0000313" key="2">
    <source>
        <dbReference type="EMBL" id="PON69032.1"/>
    </source>
</evidence>
<keyword evidence="1" id="KW-1133">Transmembrane helix</keyword>